<evidence type="ECO:0000313" key="2">
    <source>
        <dbReference type="Proteomes" id="UP000660339"/>
    </source>
</evidence>
<accession>A0A8J3LEJ2</accession>
<comment type="caution">
    <text evidence="1">The sequence shown here is derived from an EMBL/GenBank/DDBJ whole genome shotgun (WGS) entry which is preliminary data.</text>
</comment>
<dbReference type="AlphaFoldDB" id="A0A8J3LEJ2"/>
<sequence>MFVLGVFKVAELPSGVLYRWEADGGSTAAGYVLFDPVSPAVRPCAEDGAVQGDLVISGSQLVVGGHDPSSDRLKVVRVAGAIITKFMQSGEVPETAHKYYA</sequence>
<proteinExistence type="predicted"/>
<dbReference type="Proteomes" id="UP000660339">
    <property type="component" value="Unassembled WGS sequence"/>
</dbReference>
<name>A0A8J3LEJ2_9ACTN</name>
<keyword evidence="2" id="KW-1185">Reference proteome</keyword>
<dbReference type="RefSeq" id="WP_166380908.1">
    <property type="nucleotide sequence ID" value="NZ_BAAATT010000030.1"/>
</dbReference>
<protein>
    <submittedName>
        <fullName evidence="1">Uncharacterized protein</fullName>
    </submittedName>
</protein>
<evidence type="ECO:0000313" key="1">
    <source>
        <dbReference type="EMBL" id="GIG17219.1"/>
    </source>
</evidence>
<organism evidence="1 2">
    <name type="scientific">Catellatospora methionotrophica</name>
    <dbReference type="NCBI Taxonomy" id="121620"/>
    <lineage>
        <taxon>Bacteria</taxon>
        <taxon>Bacillati</taxon>
        <taxon>Actinomycetota</taxon>
        <taxon>Actinomycetes</taxon>
        <taxon>Micromonosporales</taxon>
        <taxon>Micromonosporaceae</taxon>
        <taxon>Catellatospora</taxon>
    </lineage>
</organism>
<dbReference type="EMBL" id="BONJ01000030">
    <property type="protein sequence ID" value="GIG17219.1"/>
    <property type="molecule type" value="Genomic_DNA"/>
</dbReference>
<reference evidence="1" key="1">
    <citation type="submission" date="2021-01" db="EMBL/GenBank/DDBJ databases">
        <title>Whole genome shotgun sequence of Catellatospora methionotrophica NBRC 14553.</title>
        <authorList>
            <person name="Komaki H."/>
            <person name="Tamura T."/>
        </authorList>
    </citation>
    <scope>NUCLEOTIDE SEQUENCE</scope>
    <source>
        <strain evidence="1">NBRC 14553</strain>
    </source>
</reference>
<gene>
    <name evidence="1" type="ORF">Cme02nite_55510</name>
</gene>